<reference evidence="3 4" key="1">
    <citation type="submission" date="2019-09" db="EMBL/GenBank/DDBJ databases">
        <authorList>
            <person name="Brejova B."/>
        </authorList>
    </citation>
    <scope>NUCLEOTIDE SEQUENCE [LARGE SCALE GENOMIC DNA]</scope>
</reference>
<dbReference type="EMBL" id="CABVLU010000003">
    <property type="protein sequence ID" value="VVT53807.1"/>
    <property type="molecule type" value="Genomic_DNA"/>
</dbReference>
<dbReference type="Gene3D" id="3.40.50.1820">
    <property type="entry name" value="alpha/beta hydrolase"/>
    <property type="match status" value="1"/>
</dbReference>
<name>A0A5E8BWE5_9ASCO</name>
<evidence type="ECO:0000259" key="2">
    <source>
        <dbReference type="Pfam" id="PF00135"/>
    </source>
</evidence>
<evidence type="ECO:0000313" key="4">
    <source>
        <dbReference type="Proteomes" id="UP000398389"/>
    </source>
</evidence>
<accession>A0A5E8BWE5</accession>
<keyword evidence="4" id="KW-1185">Reference proteome</keyword>
<organism evidence="3 4">
    <name type="scientific">Magnusiomyces paraingens</name>
    <dbReference type="NCBI Taxonomy" id="2606893"/>
    <lineage>
        <taxon>Eukaryota</taxon>
        <taxon>Fungi</taxon>
        <taxon>Dikarya</taxon>
        <taxon>Ascomycota</taxon>
        <taxon>Saccharomycotina</taxon>
        <taxon>Dipodascomycetes</taxon>
        <taxon>Dipodascales</taxon>
        <taxon>Dipodascaceae</taxon>
        <taxon>Magnusiomyces</taxon>
    </lineage>
</organism>
<evidence type="ECO:0000313" key="3">
    <source>
        <dbReference type="EMBL" id="VVT53807.1"/>
    </source>
</evidence>
<feature type="domain" description="Carboxylesterase type B" evidence="2">
    <location>
        <begin position="31"/>
        <end position="553"/>
    </location>
</feature>
<dbReference type="InterPro" id="IPR050309">
    <property type="entry name" value="Type-B_Carboxylest/Lipase"/>
</dbReference>
<gene>
    <name evidence="3" type="ORF">SAPINGB_P003759</name>
</gene>
<dbReference type="InterPro" id="IPR002018">
    <property type="entry name" value="CarbesteraseB"/>
</dbReference>
<feature type="signal peptide" evidence="1">
    <location>
        <begin position="1"/>
        <end position="19"/>
    </location>
</feature>
<protein>
    <recommendedName>
        <fullName evidence="2">Carboxylesterase type B domain-containing protein</fullName>
    </recommendedName>
</protein>
<dbReference type="SUPFAM" id="SSF53474">
    <property type="entry name" value="alpha/beta-Hydrolases"/>
    <property type="match status" value="1"/>
</dbReference>
<dbReference type="AlphaFoldDB" id="A0A5E8BWE5"/>
<dbReference type="RefSeq" id="XP_031854366.1">
    <property type="nucleotide sequence ID" value="XM_031998475.1"/>
</dbReference>
<dbReference type="Pfam" id="PF00135">
    <property type="entry name" value="COesterase"/>
    <property type="match status" value="1"/>
</dbReference>
<feature type="chain" id="PRO_5022856261" description="Carboxylesterase type B domain-containing protein" evidence="1">
    <location>
        <begin position="20"/>
        <end position="564"/>
    </location>
</feature>
<dbReference type="PANTHER" id="PTHR11559">
    <property type="entry name" value="CARBOXYLESTERASE"/>
    <property type="match status" value="1"/>
</dbReference>
<dbReference type="InterPro" id="IPR029058">
    <property type="entry name" value="AB_hydrolase_fold"/>
</dbReference>
<dbReference type="GeneID" id="43582575"/>
<dbReference type="Proteomes" id="UP000398389">
    <property type="component" value="Unassembled WGS sequence"/>
</dbReference>
<keyword evidence="1" id="KW-0732">Signal</keyword>
<proteinExistence type="predicted"/>
<evidence type="ECO:0000256" key="1">
    <source>
        <dbReference type="SAM" id="SignalP"/>
    </source>
</evidence>
<sequence>MLNLLSVFLALVSLQLVLADPSFIINSNQKVTGKNENERVESFKGIPFAEPPLRNLRFAPPIPFNQSYDQIQATAFKSSCMGINPVGVIDALRTAVGVIPFNNVLTQIIKPLEGVFTMADTNEDCLYFNIYRPAGTKPGDNLPVMVWFFGGAFVFGTGNTYDGTRYVEASIDLKEPVIVVTMNHRLAAWGFLGGKAVKNEGSGNVGLLDQRMVLEWIADHIKDVGGNPDKVTLFGESAGGMSIWGQMEMYDGDHTYNGKPLFHGAIMQSGSVLPLETIDNERSQKLADRFIKAAECDNRSDKDTMSCLRGKSTQELDRAMNTFSVFENFGILDMFVTWAPRADGKYIRDIPHKLTDQRKFAKVPIIIGDQEDEATLFAPILPAMSDADTYQIAKTLLLSATENDIQKLLALYPNDQTKGAPFRTRYLNTLTPQFKRLAGLLTDVLYHNNRRRVLHAAEGVDRYNYFATTLHNVLPFFGTTHANDLVWQWFLNLGPYKAYINYFLSFANHQDPNVNNGGLPNWPKYTNDGKDTLEIGFNSLGTTKDDFREEEIQYMIDNPSVIAF</sequence>
<dbReference type="OrthoDB" id="6846267at2759"/>